<reference evidence="2 3" key="1">
    <citation type="submission" date="2014-05" db="EMBL/GenBank/DDBJ databases">
        <title>Draft genome sequence of a rare smut relative, Tilletiaria anomala UBC 951.</title>
        <authorList>
            <consortium name="DOE Joint Genome Institute"/>
            <person name="Toome M."/>
            <person name="Kuo A."/>
            <person name="Henrissat B."/>
            <person name="Lipzen A."/>
            <person name="Tritt A."/>
            <person name="Yoshinaga Y."/>
            <person name="Zane M."/>
            <person name="Barry K."/>
            <person name="Grigoriev I.V."/>
            <person name="Spatafora J.W."/>
            <person name="Aimea M.C."/>
        </authorList>
    </citation>
    <scope>NUCLEOTIDE SEQUENCE [LARGE SCALE GENOMIC DNA]</scope>
    <source>
        <strain evidence="2 3">UBC 951</strain>
    </source>
</reference>
<dbReference type="Proteomes" id="UP000027361">
    <property type="component" value="Unassembled WGS sequence"/>
</dbReference>
<evidence type="ECO:0008006" key="4">
    <source>
        <dbReference type="Google" id="ProtNLM"/>
    </source>
</evidence>
<proteinExistence type="predicted"/>
<dbReference type="EMBL" id="JMSN01000103">
    <property type="protein sequence ID" value="KDN39527.1"/>
    <property type="molecule type" value="Genomic_DNA"/>
</dbReference>
<feature type="signal peptide" evidence="1">
    <location>
        <begin position="1"/>
        <end position="23"/>
    </location>
</feature>
<dbReference type="HOGENOM" id="CLU_2308005_0_0_1"/>
<name>A0A066VCQ3_TILAU</name>
<dbReference type="AlphaFoldDB" id="A0A066VCQ3"/>
<sequence length="100" mass="10982">MYAFAADLFLFFLLDSLTGLGSSYFKGGLTAILPLNAIKSCSICLSEGEHEKPHHAAQQAQDSPAVQACTISARKPHHVDIIYQSRSVHSIKKIERQVQV</sequence>
<keyword evidence="3" id="KW-1185">Reference proteome</keyword>
<gene>
    <name evidence="2" type="ORF">K437DRAFT_10348</name>
</gene>
<organism evidence="2 3">
    <name type="scientific">Tilletiaria anomala (strain ATCC 24038 / CBS 436.72 / UBC 951)</name>
    <dbReference type="NCBI Taxonomy" id="1037660"/>
    <lineage>
        <taxon>Eukaryota</taxon>
        <taxon>Fungi</taxon>
        <taxon>Dikarya</taxon>
        <taxon>Basidiomycota</taxon>
        <taxon>Ustilaginomycotina</taxon>
        <taxon>Exobasidiomycetes</taxon>
        <taxon>Georgefischeriales</taxon>
        <taxon>Tilletiariaceae</taxon>
        <taxon>Tilletiaria</taxon>
    </lineage>
</organism>
<dbReference type="RefSeq" id="XP_013241058.1">
    <property type="nucleotide sequence ID" value="XM_013385604.1"/>
</dbReference>
<keyword evidence="1" id="KW-0732">Signal</keyword>
<dbReference type="InParanoid" id="A0A066VCQ3"/>
<evidence type="ECO:0000313" key="2">
    <source>
        <dbReference type="EMBL" id="KDN39527.1"/>
    </source>
</evidence>
<dbReference type="GeneID" id="25261231"/>
<evidence type="ECO:0000256" key="1">
    <source>
        <dbReference type="SAM" id="SignalP"/>
    </source>
</evidence>
<feature type="chain" id="PRO_5001628086" description="Secreted protein" evidence="1">
    <location>
        <begin position="24"/>
        <end position="100"/>
    </location>
</feature>
<protein>
    <recommendedName>
        <fullName evidence="4">Secreted protein</fullName>
    </recommendedName>
</protein>
<comment type="caution">
    <text evidence="2">The sequence shown here is derived from an EMBL/GenBank/DDBJ whole genome shotgun (WGS) entry which is preliminary data.</text>
</comment>
<accession>A0A066VCQ3</accession>
<evidence type="ECO:0000313" key="3">
    <source>
        <dbReference type="Proteomes" id="UP000027361"/>
    </source>
</evidence>